<dbReference type="InterPro" id="IPR044946">
    <property type="entry name" value="Restrct_endonuc_typeI_TRD_sf"/>
</dbReference>
<name>A0A0B7H5I5_9FLAO</name>
<comment type="similarity">
    <text evidence="1">Belongs to the type-I restriction system S methylase family.</text>
</comment>
<sequence>MVRTVQYGVSKSAKSEGLYKLLRITDIQENKVIWENVPFTDIEEEEAESFVLENGDFLFARTGATVGKSYLVENLMQKSVFASYLIRISLLPNNNINYIKYFFNSEYYWQQISEKSVGIGQPNVNGTSLKELFLPLPPLSEQQHIVSKRRRIVSLGRGFGKPTKPT</sequence>
<dbReference type="GO" id="GO:0003677">
    <property type="term" value="F:DNA binding"/>
    <property type="evidence" value="ECO:0007669"/>
    <property type="project" value="UniProtKB-KW"/>
</dbReference>
<evidence type="ECO:0000256" key="1">
    <source>
        <dbReference type="ARBA" id="ARBA00010923"/>
    </source>
</evidence>
<dbReference type="AlphaFoldDB" id="A0A0B7H5I5"/>
<accession>A0A0B7H5I5</accession>
<keyword evidence="3" id="KW-0238">DNA-binding</keyword>
<gene>
    <name evidence="5" type="ORF">CCAN12_230010</name>
</gene>
<dbReference type="InterPro" id="IPR051212">
    <property type="entry name" value="Type-I_RE_S_subunit"/>
</dbReference>
<protein>
    <recommendedName>
        <fullName evidence="4">Type I restriction modification DNA specificity domain-containing protein</fullName>
    </recommendedName>
</protein>
<dbReference type="InterPro" id="IPR000055">
    <property type="entry name" value="Restrct_endonuc_typeI_TRD"/>
</dbReference>
<evidence type="ECO:0000313" key="5">
    <source>
        <dbReference type="EMBL" id="CEN32883.1"/>
    </source>
</evidence>
<keyword evidence="2" id="KW-0680">Restriction system</keyword>
<dbReference type="PANTHER" id="PTHR43140">
    <property type="entry name" value="TYPE-1 RESTRICTION ENZYME ECOKI SPECIFICITY PROTEIN"/>
    <property type="match status" value="1"/>
</dbReference>
<dbReference type="EMBL" id="CDOE01000016">
    <property type="protein sequence ID" value="CEN32883.1"/>
    <property type="molecule type" value="Genomic_DNA"/>
</dbReference>
<evidence type="ECO:0000259" key="4">
    <source>
        <dbReference type="Pfam" id="PF01420"/>
    </source>
</evidence>
<dbReference type="REBASE" id="120682">
    <property type="entry name" value="S4.CcaCc12ORF2P"/>
</dbReference>
<proteinExistence type="inferred from homology"/>
<dbReference type="Proteomes" id="UP000044026">
    <property type="component" value="Unassembled WGS sequence"/>
</dbReference>
<dbReference type="SUPFAM" id="SSF116734">
    <property type="entry name" value="DNA methylase specificity domain"/>
    <property type="match status" value="1"/>
</dbReference>
<dbReference type="CDD" id="cd17521">
    <property type="entry name" value="RMtype1_S_Sau13435ORF2165P_TRD2-CR2_like"/>
    <property type="match status" value="1"/>
</dbReference>
<reference evidence="5 6" key="1">
    <citation type="submission" date="2015-01" db="EMBL/GenBank/DDBJ databases">
        <authorList>
            <person name="Xiang T."/>
            <person name="Song Y."/>
            <person name="Huang L."/>
            <person name="Wang B."/>
            <person name="Wu P."/>
        </authorList>
    </citation>
    <scope>NUCLEOTIDE SEQUENCE [LARGE SCALE GENOMIC DNA]</scope>
    <source>
        <strain evidence="5 6">Cc12</strain>
    </source>
</reference>
<dbReference type="PANTHER" id="PTHR43140:SF1">
    <property type="entry name" value="TYPE I RESTRICTION ENZYME ECOKI SPECIFICITY SUBUNIT"/>
    <property type="match status" value="1"/>
</dbReference>
<evidence type="ECO:0000256" key="3">
    <source>
        <dbReference type="ARBA" id="ARBA00023125"/>
    </source>
</evidence>
<dbReference type="Pfam" id="PF01420">
    <property type="entry name" value="Methylase_S"/>
    <property type="match status" value="1"/>
</dbReference>
<evidence type="ECO:0000256" key="2">
    <source>
        <dbReference type="ARBA" id="ARBA00022747"/>
    </source>
</evidence>
<dbReference type="REBASE" id="118945">
    <property type="entry name" value="S4.CcaCc12ORF230002P"/>
</dbReference>
<evidence type="ECO:0000313" key="6">
    <source>
        <dbReference type="Proteomes" id="UP000044026"/>
    </source>
</evidence>
<organism evidence="5 6">
    <name type="scientific">Capnocytophaga canimorsus</name>
    <dbReference type="NCBI Taxonomy" id="28188"/>
    <lineage>
        <taxon>Bacteria</taxon>
        <taxon>Pseudomonadati</taxon>
        <taxon>Bacteroidota</taxon>
        <taxon>Flavobacteriia</taxon>
        <taxon>Flavobacteriales</taxon>
        <taxon>Flavobacteriaceae</taxon>
        <taxon>Capnocytophaga</taxon>
    </lineage>
</organism>
<feature type="domain" description="Type I restriction modification DNA specificity" evidence="4">
    <location>
        <begin position="16"/>
        <end position="147"/>
    </location>
</feature>
<dbReference type="GO" id="GO:0009307">
    <property type="term" value="P:DNA restriction-modification system"/>
    <property type="evidence" value="ECO:0007669"/>
    <property type="project" value="UniProtKB-KW"/>
</dbReference>
<dbReference type="Gene3D" id="3.90.220.20">
    <property type="entry name" value="DNA methylase specificity domains"/>
    <property type="match status" value="1"/>
</dbReference>